<evidence type="ECO:0000256" key="1">
    <source>
        <dbReference type="ARBA" id="ARBA00012513"/>
    </source>
</evidence>
<keyword evidence="2" id="KW-0723">Serine/threonine-protein kinase</keyword>
<evidence type="ECO:0000256" key="6">
    <source>
        <dbReference type="ARBA" id="ARBA00022840"/>
    </source>
</evidence>
<dbReference type="FunFam" id="1.10.510.10:FF:001893">
    <property type="entry name" value="Probable serine/threonine-protein kinase DDB_G0291918"/>
    <property type="match status" value="1"/>
</dbReference>
<dbReference type="GO" id="GO:0005634">
    <property type="term" value="C:nucleus"/>
    <property type="evidence" value="ECO:0007669"/>
    <property type="project" value="TreeGrafter"/>
</dbReference>
<keyword evidence="5" id="KW-0418">Kinase</keyword>
<keyword evidence="6" id="KW-0067">ATP-binding</keyword>
<keyword evidence="3" id="KW-0808">Transferase</keyword>
<evidence type="ECO:0000313" key="9">
    <source>
        <dbReference type="EMBL" id="KAK7395678.1"/>
    </source>
</evidence>
<dbReference type="InterPro" id="IPR000719">
    <property type="entry name" value="Prot_kinase_dom"/>
</dbReference>
<dbReference type="EC" id="2.7.11.1" evidence="1"/>
<feature type="compositionally biased region" description="Polar residues" evidence="7">
    <location>
        <begin position="757"/>
        <end position="770"/>
    </location>
</feature>
<dbReference type="AlphaFoldDB" id="A0AAN9SKX6"/>
<dbReference type="EMBL" id="JAYMYS010000004">
    <property type="protein sequence ID" value="KAK7395678.1"/>
    <property type="molecule type" value="Genomic_DNA"/>
</dbReference>
<keyword evidence="10" id="KW-1185">Reference proteome</keyword>
<dbReference type="Pfam" id="PF00069">
    <property type="entry name" value="Pkinase"/>
    <property type="match status" value="2"/>
</dbReference>
<dbReference type="FunFam" id="1.10.510.10:FF:001725">
    <property type="entry name" value="Kinase like protein"/>
    <property type="match status" value="1"/>
</dbReference>
<dbReference type="Gene3D" id="1.10.510.10">
    <property type="entry name" value="Transferase(Phosphotransferase) domain 1"/>
    <property type="match status" value="2"/>
</dbReference>
<evidence type="ECO:0000256" key="7">
    <source>
        <dbReference type="SAM" id="MobiDB-lite"/>
    </source>
</evidence>
<dbReference type="SUPFAM" id="SSF56112">
    <property type="entry name" value="Protein kinase-like (PK-like)"/>
    <property type="match status" value="1"/>
</dbReference>
<dbReference type="InterPro" id="IPR011009">
    <property type="entry name" value="Kinase-like_dom_sf"/>
</dbReference>
<evidence type="ECO:0000259" key="8">
    <source>
        <dbReference type="PROSITE" id="PS50011"/>
    </source>
</evidence>
<accession>A0AAN9SKX6</accession>
<evidence type="ECO:0000256" key="2">
    <source>
        <dbReference type="ARBA" id="ARBA00022527"/>
    </source>
</evidence>
<evidence type="ECO:0000256" key="3">
    <source>
        <dbReference type="ARBA" id="ARBA00022679"/>
    </source>
</evidence>
<reference evidence="9 10" key="1">
    <citation type="submission" date="2024-01" db="EMBL/GenBank/DDBJ databases">
        <title>The genomes of 5 underutilized Papilionoideae crops provide insights into root nodulation and disease resistanc.</title>
        <authorList>
            <person name="Jiang F."/>
        </authorList>
    </citation>
    <scope>NUCLEOTIDE SEQUENCE [LARGE SCALE GENOMIC DNA]</scope>
    <source>
        <strain evidence="9">DUOXIRENSHENG_FW03</strain>
        <tissue evidence="9">Leaves</tissue>
    </source>
</reference>
<dbReference type="PROSITE" id="PS00108">
    <property type="entry name" value="PROTEIN_KINASE_ST"/>
    <property type="match status" value="1"/>
</dbReference>
<sequence>MAESELEPNLDLEEKSWHLLALLLRNGHAIYPHRLAAQCRLFAASPEFICHVSTLPGSPLSLTDNGLVTPSVSAVFALGSFFSLRFSPEPQTHRFRKRKLLFNSEEDGREHKKLAIRNAVPEISFQSFADAADALMRRNFPAIKFESQNIGSGNFIFPLRVDKNDGCSGCPVPSFEHREANNDASISMSKGEVSESIIRANYLNCPKSLDIKKRFKNLFMDFNFFVDCAPSGPSLCKDGIVNNSLGLRKKMDYFDTFTHDYTEQNSMLHVDDVISESNTCKDQSREPNEDNEVERSSKKWLIDCGVNRDEEDFAQMVNAALCGEELTNGFEQKNPVHAINLEKKESERNTVISTTDKIANSCSNPNEDNQVERSSKKWLIDCGVNRDEEDFAQMVNAALFGEKLTNGFEQKNPVHAVDLEKKESERNTVISPTDKIANSCSNAKRLLKVSSILKGGQKNDLHPKSQIRKQSLASKRIGSVPKDVEQCKNDQKLTMRKQNPKESMTGNIATISNVEKKAYPSFEAFTVEEEEGSGGYGIVYRAQRTTDGKRVAIKCPRSNAHKNHVNNEQNMLERFGGKNFIIRYEGSFKNGDSECFVLEHVDHDRPEVLKKEIDIVQLQWYGYCLFRALYCLHKEGVVHRDVKPGNFLFSRKLRKGYLIDFNLAMDLKQKHVGSKSKPSSDASSNSVSLFSGSAPLARDKNLGGSKSITSNKRALADYQNFSELNRFVKQKAYTGPLKNCPDKAGRSFLRAQGTDGSGITSAKDVSTRTASAEKLREPLPSHGRKELISFVNTMKYANNSSTIGPSSQRKRVTAPSGRVDGKVFYISPMPLHSSTVGGALLKNKGVGKQKKDGSCVGTKGFRAPEVLLKSLHQGHKIDIWSAGVTLLYMVIGKSPFTGDPEQNIKEIVKLRGSEEFWEVAKLHDRELSFPPELLDDQYLQSCDLESWCKVHTKRPELLDQIPKSLFDLIDKCLAVNPRNRLSAEDVLRHEFFDSVNETMKKQRTIHRAHRSDAAASRAT</sequence>
<dbReference type="PANTHER" id="PTHR44167:SF23">
    <property type="entry name" value="CDC7 KINASE, ISOFORM A-RELATED"/>
    <property type="match status" value="1"/>
</dbReference>
<organism evidence="9 10">
    <name type="scientific">Psophocarpus tetragonolobus</name>
    <name type="common">Winged bean</name>
    <name type="synonym">Dolichos tetragonolobus</name>
    <dbReference type="NCBI Taxonomy" id="3891"/>
    <lineage>
        <taxon>Eukaryota</taxon>
        <taxon>Viridiplantae</taxon>
        <taxon>Streptophyta</taxon>
        <taxon>Embryophyta</taxon>
        <taxon>Tracheophyta</taxon>
        <taxon>Spermatophyta</taxon>
        <taxon>Magnoliopsida</taxon>
        <taxon>eudicotyledons</taxon>
        <taxon>Gunneridae</taxon>
        <taxon>Pentapetalae</taxon>
        <taxon>rosids</taxon>
        <taxon>fabids</taxon>
        <taxon>Fabales</taxon>
        <taxon>Fabaceae</taxon>
        <taxon>Papilionoideae</taxon>
        <taxon>50 kb inversion clade</taxon>
        <taxon>NPAAA clade</taxon>
        <taxon>indigoferoid/millettioid clade</taxon>
        <taxon>Phaseoleae</taxon>
        <taxon>Psophocarpus</taxon>
    </lineage>
</organism>
<dbReference type="GO" id="GO:0044773">
    <property type="term" value="P:mitotic DNA damage checkpoint signaling"/>
    <property type="evidence" value="ECO:0007669"/>
    <property type="project" value="TreeGrafter"/>
</dbReference>
<comment type="caution">
    <text evidence="9">The sequence shown here is derived from an EMBL/GenBank/DDBJ whole genome shotgun (WGS) entry which is preliminary data.</text>
</comment>
<evidence type="ECO:0000313" key="10">
    <source>
        <dbReference type="Proteomes" id="UP001386955"/>
    </source>
</evidence>
<dbReference type="GO" id="GO:0005524">
    <property type="term" value="F:ATP binding"/>
    <property type="evidence" value="ECO:0007669"/>
    <property type="project" value="UniProtKB-KW"/>
</dbReference>
<keyword evidence="4" id="KW-0547">Nucleotide-binding</keyword>
<evidence type="ECO:0000256" key="4">
    <source>
        <dbReference type="ARBA" id="ARBA00022741"/>
    </source>
</evidence>
<name>A0AAN9SKX6_PSOTE</name>
<dbReference type="PANTHER" id="PTHR44167">
    <property type="entry name" value="OVARIAN-SPECIFIC SERINE/THREONINE-PROTEIN KINASE LOK-RELATED"/>
    <property type="match status" value="1"/>
</dbReference>
<evidence type="ECO:0000256" key="5">
    <source>
        <dbReference type="ARBA" id="ARBA00022777"/>
    </source>
</evidence>
<dbReference type="Proteomes" id="UP001386955">
    <property type="component" value="Unassembled WGS sequence"/>
</dbReference>
<proteinExistence type="predicted"/>
<dbReference type="SMART" id="SM00220">
    <property type="entry name" value="S_TKc"/>
    <property type="match status" value="1"/>
</dbReference>
<dbReference type="PROSITE" id="PS50011">
    <property type="entry name" value="PROTEIN_KINASE_DOM"/>
    <property type="match status" value="1"/>
</dbReference>
<gene>
    <name evidence="9" type="ORF">VNO78_16243</name>
</gene>
<protein>
    <recommendedName>
        <fullName evidence="1">non-specific serine/threonine protein kinase</fullName>
        <ecNumber evidence="1">2.7.11.1</ecNumber>
    </recommendedName>
</protein>
<feature type="region of interest" description="Disordered" evidence="7">
    <location>
        <begin position="751"/>
        <end position="774"/>
    </location>
</feature>
<dbReference type="InterPro" id="IPR008271">
    <property type="entry name" value="Ser/Thr_kinase_AS"/>
</dbReference>
<dbReference type="GO" id="GO:0004674">
    <property type="term" value="F:protein serine/threonine kinase activity"/>
    <property type="evidence" value="ECO:0007669"/>
    <property type="project" value="UniProtKB-KW"/>
</dbReference>
<feature type="domain" description="Protein kinase" evidence="8">
    <location>
        <begin position="525"/>
        <end position="992"/>
    </location>
</feature>